<keyword evidence="3" id="KW-1185">Reference proteome</keyword>
<name>A0A077ZZC9_STYLE</name>
<accession>A0A077ZZC9</accession>
<dbReference type="Gene3D" id="2.60.260.40">
    <property type="entry name" value="q5lls5 like domains"/>
    <property type="match status" value="1"/>
</dbReference>
<organism evidence="2 3">
    <name type="scientific">Stylonychia lemnae</name>
    <name type="common">Ciliate</name>
    <dbReference type="NCBI Taxonomy" id="5949"/>
    <lineage>
        <taxon>Eukaryota</taxon>
        <taxon>Sar</taxon>
        <taxon>Alveolata</taxon>
        <taxon>Ciliophora</taxon>
        <taxon>Intramacronucleata</taxon>
        <taxon>Spirotrichea</taxon>
        <taxon>Stichotrichia</taxon>
        <taxon>Sporadotrichida</taxon>
        <taxon>Oxytrichidae</taxon>
        <taxon>Stylonychinae</taxon>
        <taxon>Stylonychia</taxon>
    </lineage>
</organism>
<sequence>MKVFTQTKQQSSLLATIMRNYSIKNSVYARTYFALQPSVLYRVQARNFGLPKYKFEDEKYEPNRFQLSIPTHQSNAEELINAFPIVEVQGETARCSGVNELGLGHPVQYIQLNKRTPHSPTTCKWCGLRFRKSDSHDHH</sequence>
<evidence type="ECO:0000313" key="2">
    <source>
        <dbReference type="EMBL" id="CDW74578.1"/>
    </source>
</evidence>
<dbReference type="Pfam" id="PF10276">
    <property type="entry name" value="zf-CHCC"/>
    <property type="match status" value="1"/>
</dbReference>
<evidence type="ECO:0000313" key="3">
    <source>
        <dbReference type="Proteomes" id="UP000039865"/>
    </source>
</evidence>
<feature type="domain" description="Zinc finger CHCC-type" evidence="1">
    <location>
        <begin position="91"/>
        <end position="130"/>
    </location>
</feature>
<dbReference type="AlphaFoldDB" id="A0A077ZZC9"/>
<dbReference type="Proteomes" id="UP000039865">
    <property type="component" value="Unassembled WGS sequence"/>
</dbReference>
<gene>
    <name evidence="2" type="primary">Contig15716.g16748</name>
    <name evidence="2" type="ORF">STYLEM_3558</name>
</gene>
<dbReference type="EMBL" id="CCKQ01003464">
    <property type="protein sequence ID" value="CDW74578.1"/>
    <property type="molecule type" value="Genomic_DNA"/>
</dbReference>
<dbReference type="InParanoid" id="A0A077ZZC9"/>
<dbReference type="InterPro" id="IPR019401">
    <property type="entry name" value="Znf_CHCC"/>
</dbReference>
<dbReference type="OrthoDB" id="307899at2759"/>
<proteinExistence type="predicted"/>
<protein>
    <recommendedName>
        <fullName evidence="1">Zinc finger CHCC-type domain-containing protein</fullName>
    </recommendedName>
</protein>
<evidence type="ECO:0000259" key="1">
    <source>
        <dbReference type="Pfam" id="PF10276"/>
    </source>
</evidence>
<reference evidence="2 3" key="1">
    <citation type="submission" date="2014-06" db="EMBL/GenBank/DDBJ databases">
        <authorList>
            <person name="Swart Estienne"/>
        </authorList>
    </citation>
    <scope>NUCLEOTIDE SEQUENCE [LARGE SCALE GENOMIC DNA]</scope>
    <source>
        <strain evidence="2 3">130c</strain>
    </source>
</reference>